<protein>
    <recommendedName>
        <fullName evidence="2">Anti-sigma-W factor RsiW</fullName>
    </recommendedName>
</protein>
<dbReference type="EMBL" id="DVFO01000010">
    <property type="protein sequence ID" value="HIQ60232.1"/>
    <property type="molecule type" value="Genomic_DNA"/>
</dbReference>
<gene>
    <name evidence="5" type="ORF">IAD31_01325</name>
</gene>
<comment type="similarity">
    <text evidence="1">Belongs to the zinc-associated anti-sigma factor (ZAS) superfamily. Anti-sigma-W factor family.</text>
</comment>
<name>A0A9D1CG65_9FIRM</name>
<evidence type="ECO:0000313" key="6">
    <source>
        <dbReference type="Proteomes" id="UP000886879"/>
    </source>
</evidence>
<evidence type="ECO:0000313" key="5">
    <source>
        <dbReference type="EMBL" id="HIQ60232.1"/>
    </source>
</evidence>
<evidence type="ECO:0000256" key="2">
    <source>
        <dbReference type="ARBA" id="ARBA00024438"/>
    </source>
</evidence>
<proteinExistence type="inferred from homology"/>
<evidence type="ECO:0000256" key="1">
    <source>
        <dbReference type="ARBA" id="ARBA00024353"/>
    </source>
</evidence>
<evidence type="ECO:0000256" key="3">
    <source>
        <dbReference type="SAM" id="Phobius"/>
    </source>
</evidence>
<feature type="transmembrane region" description="Helical" evidence="3">
    <location>
        <begin position="244"/>
        <end position="267"/>
    </location>
</feature>
<dbReference type="Proteomes" id="UP000886879">
    <property type="component" value="Unassembled WGS sequence"/>
</dbReference>
<keyword evidence="3" id="KW-0812">Transmembrane</keyword>
<feature type="transmembrane region" description="Helical" evidence="3">
    <location>
        <begin position="79"/>
        <end position="99"/>
    </location>
</feature>
<feature type="domain" description="Putative zinc-finger" evidence="4">
    <location>
        <begin position="5"/>
        <end position="39"/>
    </location>
</feature>
<feature type="transmembrane region" description="Helical" evidence="3">
    <location>
        <begin position="273"/>
        <end position="293"/>
    </location>
</feature>
<dbReference type="InterPro" id="IPR041916">
    <property type="entry name" value="Anti_sigma_zinc_sf"/>
</dbReference>
<comment type="caution">
    <text evidence="5">The sequence shown here is derived from an EMBL/GenBank/DDBJ whole genome shotgun (WGS) entry which is preliminary data.</text>
</comment>
<sequence>MKQECSIVRDLLPLYVENMVSPETAEFVRGHLAACETCQAEVQSLRQPPDVTPPAQEERPEAPLRRLQRKLLLKRIQTALLAGGFVLVVLLSAFAILSAPRYFPYTAQLLEVTEQADGSLTITFDQAVTQCQVESLGTQEPDNQSESYSVQAWTSPWDQWFSRSGSRTLTITPQTDRPVRVYYAQNNGQGDVLVYGEHPDGGMETLPRLVLGYYLFLAAGVFVVLLVVRCAAKKKPKVRQWVGRALLLPPAYGVGHLIVLGVTTVSYCATRDFILIVAIGALVYCLVLLAASLHRLWRELRPH</sequence>
<reference evidence="5" key="1">
    <citation type="submission" date="2020-10" db="EMBL/GenBank/DDBJ databases">
        <authorList>
            <person name="Gilroy R."/>
        </authorList>
    </citation>
    <scope>NUCLEOTIDE SEQUENCE</scope>
    <source>
        <strain evidence="5">ChiGjej2B2-12916</strain>
    </source>
</reference>
<reference evidence="5" key="2">
    <citation type="journal article" date="2021" name="PeerJ">
        <title>Extensive microbial diversity within the chicken gut microbiome revealed by metagenomics and culture.</title>
        <authorList>
            <person name="Gilroy R."/>
            <person name="Ravi A."/>
            <person name="Getino M."/>
            <person name="Pursley I."/>
            <person name="Horton D.L."/>
            <person name="Alikhan N.F."/>
            <person name="Baker D."/>
            <person name="Gharbi K."/>
            <person name="Hall N."/>
            <person name="Watson M."/>
            <person name="Adriaenssens E.M."/>
            <person name="Foster-Nyarko E."/>
            <person name="Jarju S."/>
            <person name="Secka A."/>
            <person name="Antonio M."/>
            <person name="Oren A."/>
            <person name="Chaudhuri R.R."/>
            <person name="La Ragione R."/>
            <person name="Hildebrand F."/>
            <person name="Pallen M.J."/>
        </authorList>
    </citation>
    <scope>NUCLEOTIDE SEQUENCE</scope>
    <source>
        <strain evidence="5">ChiGjej2B2-12916</strain>
    </source>
</reference>
<dbReference type="InterPro" id="IPR027383">
    <property type="entry name" value="Znf_put"/>
</dbReference>
<dbReference type="Gene3D" id="1.10.10.1320">
    <property type="entry name" value="Anti-sigma factor, zinc-finger domain"/>
    <property type="match status" value="1"/>
</dbReference>
<accession>A0A9D1CG65</accession>
<organism evidence="5 6">
    <name type="scientific">Candidatus Enterenecus faecium</name>
    <dbReference type="NCBI Taxonomy" id="2840780"/>
    <lineage>
        <taxon>Bacteria</taxon>
        <taxon>Bacillati</taxon>
        <taxon>Bacillota</taxon>
        <taxon>Clostridia</taxon>
        <taxon>Eubacteriales</taxon>
        <taxon>Candidatus Enterenecus</taxon>
    </lineage>
</organism>
<feature type="transmembrane region" description="Helical" evidence="3">
    <location>
        <begin position="211"/>
        <end position="232"/>
    </location>
</feature>
<evidence type="ECO:0000259" key="4">
    <source>
        <dbReference type="Pfam" id="PF13490"/>
    </source>
</evidence>
<dbReference type="AlphaFoldDB" id="A0A9D1CG65"/>
<keyword evidence="3" id="KW-0472">Membrane</keyword>
<keyword evidence="3" id="KW-1133">Transmembrane helix</keyword>
<dbReference type="Pfam" id="PF13490">
    <property type="entry name" value="zf-HC2"/>
    <property type="match status" value="1"/>
</dbReference>